<reference evidence="4 5" key="1">
    <citation type="submission" date="2019-04" db="EMBL/GenBank/DDBJ databases">
        <authorList>
            <person name="Van Vliet M D."/>
        </authorList>
    </citation>
    <scope>NUCLEOTIDE SEQUENCE [LARGE SCALE GENOMIC DNA]</scope>
    <source>
        <strain evidence="4 5">F21</strain>
    </source>
</reference>
<dbReference type="EMBL" id="CAAHFH010000001">
    <property type="protein sequence ID" value="VGO19661.1"/>
    <property type="molecule type" value="Genomic_DNA"/>
</dbReference>
<proteinExistence type="inferred from homology"/>
<evidence type="ECO:0000256" key="2">
    <source>
        <dbReference type="ARBA" id="ARBA00022801"/>
    </source>
</evidence>
<dbReference type="CDD" id="cd16031">
    <property type="entry name" value="G6S_like"/>
    <property type="match status" value="1"/>
</dbReference>
<sequence length="493" mass="55217">MMKQGVLTGLLALSAAVADQRPNLVFLMTDDQASWTLGCYGNPDVQTPNIDQLSRDGMRFDHHYDTTAICMASRATVMTGLYEYKTGCNFKHGNLVSGSWKKSYPVLLRDAGFRTAFAGKFGFHVNEAPEAKKGAMPEEDFDVWAGGPGQTSYATEKNPALKKYVEEYPHSTLAYGAFGSDFIKESAAAGTPFCLSISFKASHRPVKPDPRFDDVYKGKCFSKPANFGRGHGEHFSKQSRQGRQYPRFEEWHYHDNYDEVMAKYNQQVYGVDVAVGMIRAALKECGADKNTVIIYTSDNGFLCGSHGYGSKVLPYEESSRVPMIVYDPRHPNSGKGLCSFALTGNVDFAPTMLNLAGVPVPASMDGSNLMKLYDNPEAEIHNALPLINVWGPKEAQSLAVVTKTHKYIYWYYGGEGFEPAEELYRIDKDRLELTNLAQQPEQKAVLEKMRKQYDGQLGRWQDQAVEYNRYDPFGVLFDRAQPWSKKAPLVKDF</sequence>
<dbReference type="RefSeq" id="WP_136061041.1">
    <property type="nucleotide sequence ID" value="NZ_CAAHFH010000001.1"/>
</dbReference>
<dbReference type="Proteomes" id="UP000346198">
    <property type="component" value="Unassembled WGS sequence"/>
</dbReference>
<protein>
    <submittedName>
        <fullName evidence="4">Arylsulfatase</fullName>
    </submittedName>
</protein>
<dbReference type="PANTHER" id="PTHR42693">
    <property type="entry name" value="ARYLSULFATASE FAMILY MEMBER"/>
    <property type="match status" value="1"/>
</dbReference>
<gene>
    <name evidence="4" type="ORF">SCARR_01720</name>
</gene>
<dbReference type="InterPro" id="IPR050738">
    <property type="entry name" value="Sulfatase"/>
</dbReference>
<dbReference type="InterPro" id="IPR000917">
    <property type="entry name" value="Sulfatase_N"/>
</dbReference>
<comment type="similarity">
    <text evidence="1">Belongs to the sulfatase family.</text>
</comment>
<dbReference type="Pfam" id="PF00884">
    <property type="entry name" value="Sulfatase"/>
    <property type="match status" value="1"/>
</dbReference>
<keyword evidence="5" id="KW-1185">Reference proteome</keyword>
<name>A0A6C2UJS1_9BACT</name>
<dbReference type="AlphaFoldDB" id="A0A6C2UJS1"/>
<evidence type="ECO:0000259" key="3">
    <source>
        <dbReference type="Pfam" id="PF00884"/>
    </source>
</evidence>
<dbReference type="Gene3D" id="3.40.720.10">
    <property type="entry name" value="Alkaline Phosphatase, subunit A"/>
    <property type="match status" value="1"/>
</dbReference>
<accession>A0A6C2UJS1</accession>
<dbReference type="PANTHER" id="PTHR42693:SF53">
    <property type="entry name" value="ENDO-4-O-SULFATASE"/>
    <property type="match status" value="1"/>
</dbReference>
<keyword evidence="2" id="KW-0378">Hydrolase</keyword>
<dbReference type="GO" id="GO:0004065">
    <property type="term" value="F:arylsulfatase activity"/>
    <property type="evidence" value="ECO:0007669"/>
    <property type="project" value="TreeGrafter"/>
</dbReference>
<dbReference type="InterPro" id="IPR017850">
    <property type="entry name" value="Alkaline_phosphatase_core_sf"/>
</dbReference>
<evidence type="ECO:0000313" key="5">
    <source>
        <dbReference type="Proteomes" id="UP000346198"/>
    </source>
</evidence>
<evidence type="ECO:0000313" key="4">
    <source>
        <dbReference type="EMBL" id="VGO19661.1"/>
    </source>
</evidence>
<organism evidence="4 5">
    <name type="scientific">Pontiella sulfatireligans</name>
    <dbReference type="NCBI Taxonomy" id="2750658"/>
    <lineage>
        <taxon>Bacteria</taxon>
        <taxon>Pseudomonadati</taxon>
        <taxon>Kiritimatiellota</taxon>
        <taxon>Kiritimatiellia</taxon>
        <taxon>Kiritimatiellales</taxon>
        <taxon>Pontiellaceae</taxon>
        <taxon>Pontiella</taxon>
    </lineage>
</organism>
<evidence type="ECO:0000256" key="1">
    <source>
        <dbReference type="ARBA" id="ARBA00008779"/>
    </source>
</evidence>
<dbReference type="SUPFAM" id="SSF53649">
    <property type="entry name" value="Alkaline phosphatase-like"/>
    <property type="match status" value="1"/>
</dbReference>
<feature type="domain" description="Sulfatase N-terminal" evidence="3">
    <location>
        <begin position="22"/>
        <end position="358"/>
    </location>
</feature>